<dbReference type="HAMAP" id="MF_01020">
    <property type="entry name" value="HisE"/>
    <property type="match status" value="1"/>
</dbReference>
<keyword evidence="6 8" id="KW-0067">ATP-binding</keyword>
<dbReference type="UniPathway" id="UPA00031">
    <property type="reaction ID" value="UER00007"/>
</dbReference>
<dbReference type="SUPFAM" id="SSF101386">
    <property type="entry name" value="all-alpha NTP pyrophosphatases"/>
    <property type="match status" value="1"/>
</dbReference>
<evidence type="ECO:0000256" key="7">
    <source>
        <dbReference type="ARBA" id="ARBA00023102"/>
    </source>
</evidence>
<dbReference type="InterPro" id="IPR008179">
    <property type="entry name" value="HisE"/>
</dbReference>
<dbReference type="CDD" id="cd11534">
    <property type="entry name" value="NTP-PPase_HisIE_like"/>
    <property type="match status" value="1"/>
</dbReference>
<reference evidence="9 10" key="1">
    <citation type="submission" date="2017-05" db="EMBL/GenBank/DDBJ databases">
        <authorList>
            <person name="Varghese N."/>
            <person name="Submissions S."/>
        </authorList>
    </citation>
    <scope>NUCLEOTIDE SEQUENCE [LARGE SCALE GENOMIC DNA]</scope>
    <source>
        <strain evidence="9 10">DSM 19036</strain>
    </source>
</reference>
<protein>
    <recommendedName>
        <fullName evidence="8">Phosphoribosyl-ATP pyrophosphatase</fullName>
        <shortName evidence="8">PRA-PH</shortName>
        <ecNumber evidence="8">3.6.1.31</ecNumber>
    </recommendedName>
</protein>
<dbReference type="GO" id="GO:0004636">
    <property type="term" value="F:phosphoribosyl-ATP diphosphatase activity"/>
    <property type="evidence" value="ECO:0007669"/>
    <property type="project" value="UniProtKB-UniRule"/>
</dbReference>
<dbReference type="GO" id="GO:0005737">
    <property type="term" value="C:cytoplasm"/>
    <property type="evidence" value="ECO:0007669"/>
    <property type="project" value="UniProtKB-SubCell"/>
</dbReference>
<evidence type="ECO:0000256" key="1">
    <source>
        <dbReference type="ARBA" id="ARBA00001460"/>
    </source>
</evidence>
<dbReference type="EMBL" id="FXTN01000017">
    <property type="protein sequence ID" value="SMO98599.1"/>
    <property type="molecule type" value="Genomic_DNA"/>
</dbReference>
<evidence type="ECO:0000256" key="5">
    <source>
        <dbReference type="ARBA" id="ARBA00022801"/>
    </source>
</evidence>
<dbReference type="GO" id="GO:0005524">
    <property type="term" value="F:ATP binding"/>
    <property type="evidence" value="ECO:0007669"/>
    <property type="project" value="UniProtKB-KW"/>
</dbReference>
<dbReference type="Proteomes" id="UP000320300">
    <property type="component" value="Unassembled WGS sequence"/>
</dbReference>
<sequence>MTQIMLFNSKDDQNIENTDKERSPDHLPFNQNFIFQLAEIINLRYNNPHEGSYVNDLRKSGLNKIAQKVGEEAVETVIAALNDTEQEFIGETADLIFHLLVLLREKNVSLQMVTDKLLQRHHEYQK</sequence>
<gene>
    <name evidence="8" type="primary">hisE</name>
    <name evidence="9" type="ORF">SAMN06265348_11727</name>
</gene>
<proteinExistence type="inferred from homology"/>
<dbReference type="Pfam" id="PF01503">
    <property type="entry name" value="PRA-PH"/>
    <property type="match status" value="1"/>
</dbReference>
<evidence type="ECO:0000256" key="4">
    <source>
        <dbReference type="ARBA" id="ARBA00022741"/>
    </source>
</evidence>
<evidence type="ECO:0000256" key="8">
    <source>
        <dbReference type="HAMAP-Rule" id="MF_01020"/>
    </source>
</evidence>
<evidence type="ECO:0000256" key="6">
    <source>
        <dbReference type="ARBA" id="ARBA00022840"/>
    </source>
</evidence>
<dbReference type="InterPro" id="IPR021130">
    <property type="entry name" value="PRib-ATP_PPHydrolase-like"/>
</dbReference>
<dbReference type="NCBIfam" id="TIGR03188">
    <property type="entry name" value="histidine_hisI"/>
    <property type="match status" value="1"/>
</dbReference>
<comment type="subcellular location">
    <subcellularLocation>
        <location evidence="8">Cytoplasm</location>
    </subcellularLocation>
</comment>
<keyword evidence="4 8" id="KW-0547">Nucleotide-binding</keyword>
<keyword evidence="7 8" id="KW-0368">Histidine biosynthesis</keyword>
<accession>A0A521FQX4</accession>
<dbReference type="EC" id="3.6.1.31" evidence="8"/>
<name>A0A521FQX4_9SPHI</name>
<dbReference type="GO" id="GO:0000105">
    <property type="term" value="P:L-histidine biosynthetic process"/>
    <property type="evidence" value="ECO:0007669"/>
    <property type="project" value="UniProtKB-UniRule"/>
</dbReference>
<evidence type="ECO:0000256" key="3">
    <source>
        <dbReference type="ARBA" id="ARBA00022605"/>
    </source>
</evidence>
<comment type="catalytic activity">
    <reaction evidence="1 8">
        <text>1-(5-phospho-beta-D-ribosyl)-ATP + H2O = 1-(5-phospho-beta-D-ribosyl)-5'-AMP + diphosphate + H(+)</text>
        <dbReference type="Rhea" id="RHEA:22828"/>
        <dbReference type="ChEBI" id="CHEBI:15377"/>
        <dbReference type="ChEBI" id="CHEBI:15378"/>
        <dbReference type="ChEBI" id="CHEBI:33019"/>
        <dbReference type="ChEBI" id="CHEBI:59457"/>
        <dbReference type="ChEBI" id="CHEBI:73183"/>
        <dbReference type="EC" id="3.6.1.31"/>
    </reaction>
</comment>
<evidence type="ECO:0000313" key="9">
    <source>
        <dbReference type="EMBL" id="SMO98599.1"/>
    </source>
</evidence>
<organism evidence="9 10">
    <name type="scientific">Pedobacter westerhofensis</name>
    <dbReference type="NCBI Taxonomy" id="425512"/>
    <lineage>
        <taxon>Bacteria</taxon>
        <taxon>Pseudomonadati</taxon>
        <taxon>Bacteroidota</taxon>
        <taxon>Sphingobacteriia</taxon>
        <taxon>Sphingobacteriales</taxon>
        <taxon>Sphingobacteriaceae</taxon>
        <taxon>Pedobacter</taxon>
    </lineage>
</organism>
<keyword evidence="5 8" id="KW-0378">Hydrolase</keyword>
<dbReference type="AlphaFoldDB" id="A0A521FQX4"/>
<keyword evidence="8" id="KW-0963">Cytoplasm</keyword>
<comment type="pathway">
    <text evidence="2 8">Amino-acid biosynthesis; L-histidine biosynthesis; L-histidine from 5-phospho-alpha-D-ribose 1-diphosphate: step 2/9.</text>
</comment>
<dbReference type="PANTHER" id="PTHR42945">
    <property type="entry name" value="HISTIDINE BIOSYNTHESIS BIFUNCTIONAL PROTEIN"/>
    <property type="match status" value="1"/>
</dbReference>
<comment type="similarity">
    <text evidence="8">Belongs to the PRA-PH family.</text>
</comment>
<keyword evidence="10" id="KW-1185">Reference proteome</keyword>
<dbReference type="Gene3D" id="1.10.287.1080">
    <property type="entry name" value="MazG-like"/>
    <property type="match status" value="1"/>
</dbReference>
<dbReference type="PANTHER" id="PTHR42945:SF1">
    <property type="entry name" value="HISTIDINE BIOSYNTHESIS BIFUNCTIONAL PROTEIN HIS7"/>
    <property type="match status" value="1"/>
</dbReference>
<evidence type="ECO:0000256" key="2">
    <source>
        <dbReference type="ARBA" id="ARBA00005204"/>
    </source>
</evidence>
<evidence type="ECO:0000313" key="10">
    <source>
        <dbReference type="Proteomes" id="UP000320300"/>
    </source>
</evidence>
<keyword evidence="3 8" id="KW-0028">Amino-acid biosynthesis</keyword>